<evidence type="ECO:0000256" key="6">
    <source>
        <dbReference type="ARBA" id="ARBA00023235"/>
    </source>
</evidence>
<dbReference type="GO" id="GO:0047471">
    <property type="term" value="F:maltose alpha-D-glucosyltransferase activity"/>
    <property type="evidence" value="ECO:0007669"/>
    <property type="project" value="UniProtKB-EC"/>
</dbReference>
<feature type="domain" description="Glycosyl hydrolase family 13 catalytic" evidence="8">
    <location>
        <begin position="10"/>
        <end position="412"/>
    </location>
</feature>
<proteinExistence type="inferred from homology"/>
<dbReference type="InterPro" id="IPR013780">
    <property type="entry name" value="Glyco_hydro_b"/>
</dbReference>
<reference evidence="10 12" key="1">
    <citation type="submission" date="2023-05" db="EMBL/GenBank/DDBJ databases">
        <title>Metabolic capabilities are highly conserved among human nasal-associated Corynebacterium species in pangenomic analyses.</title>
        <authorList>
            <person name="Tran T.H."/>
            <person name="Roberts A.Q."/>
            <person name="Escapa I.F."/>
            <person name="Gao W."/>
            <person name="Conlan S."/>
            <person name="Kong H."/>
            <person name="Segre J.A."/>
            <person name="Kelly M.S."/>
            <person name="Lemon K.P."/>
        </authorList>
    </citation>
    <scope>NUCLEOTIDE SEQUENCE</scope>
    <source>
        <strain evidence="10">KPL2654</strain>
        <strain evidence="9 12">KPL2811</strain>
    </source>
</reference>
<evidence type="ECO:0000313" key="9">
    <source>
        <dbReference type="EMBL" id="MDK4300089.1"/>
    </source>
</evidence>
<evidence type="ECO:0000256" key="7">
    <source>
        <dbReference type="ARBA" id="ARBA00031378"/>
    </source>
</evidence>
<accession>A0AAP4FAX0</accession>
<dbReference type="AlphaFoldDB" id="A0AAP4FAX0"/>
<dbReference type="EMBL" id="JASNVK010000002">
    <property type="protein sequence ID" value="MDK4300089.1"/>
    <property type="molecule type" value="Genomic_DNA"/>
</dbReference>
<dbReference type="SMART" id="SM00642">
    <property type="entry name" value="Aamy"/>
    <property type="match status" value="1"/>
</dbReference>
<comment type="caution">
    <text evidence="10">The sequence shown here is derived from an EMBL/GenBank/DDBJ whole genome shotgun (WGS) entry which is preliminary data.</text>
</comment>
<gene>
    <name evidence="10" type="primary">treS</name>
    <name evidence="9" type="ORF">QPX45_02300</name>
    <name evidence="10" type="ORF">QPX54_05060</name>
</gene>
<dbReference type="Proteomes" id="UP001243856">
    <property type="component" value="Unassembled WGS sequence"/>
</dbReference>
<evidence type="ECO:0000313" key="12">
    <source>
        <dbReference type="Proteomes" id="UP001243856"/>
    </source>
</evidence>
<dbReference type="InterPro" id="IPR017853">
    <property type="entry name" value="GH"/>
</dbReference>
<dbReference type="Pfam" id="PF00128">
    <property type="entry name" value="Alpha-amylase"/>
    <property type="match status" value="2"/>
</dbReference>
<dbReference type="SUPFAM" id="SSF51011">
    <property type="entry name" value="Glycosyl hydrolase domain"/>
    <property type="match status" value="1"/>
</dbReference>
<comment type="catalytic activity">
    <reaction evidence="1">
        <text>D-maltose = alpha,alpha-trehalose</text>
        <dbReference type="Rhea" id="RHEA:15145"/>
        <dbReference type="ChEBI" id="CHEBI:16551"/>
        <dbReference type="ChEBI" id="CHEBI:17306"/>
        <dbReference type="EC" id="5.4.99.16"/>
    </reaction>
</comment>
<dbReference type="EC" id="5.4.99.16" evidence="3"/>
<evidence type="ECO:0000256" key="1">
    <source>
        <dbReference type="ARBA" id="ARBA00001595"/>
    </source>
</evidence>
<dbReference type="PANTHER" id="PTHR10357">
    <property type="entry name" value="ALPHA-AMYLASE FAMILY MEMBER"/>
    <property type="match status" value="1"/>
</dbReference>
<dbReference type="Gene3D" id="3.20.20.80">
    <property type="entry name" value="Glycosidases"/>
    <property type="match status" value="1"/>
</dbReference>
<dbReference type="RefSeq" id="WP_144737035.1">
    <property type="nucleotide sequence ID" value="NZ_CP091865.1"/>
</dbReference>
<keyword evidence="12" id="KW-1185">Reference proteome</keyword>
<dbReference type="EMBL" id="JASNVP010000004">
    <property type="protein sequence ID" value="MDK4325886.1"/>
    <property type="molecule type" value="Genomic_DNA"/>
</dbReference>
<name>A0AAP4FAX0_9CORY</name>
<dbReference type="Gene3D" id="2.60.40.1180">
    <property type="entry name" value="Golgi alpha-mannosidase II"/>
    <property type="match status" value="1"/>
</dbReference>
<keyword evidence="4" id="KW-0479">Metal-binding</keyword>
<evidence type="ECO:0000256" key="2">
    <source>
        <dbReference type="ARBA" id="ARBA00005496"/>
    </source>
</evidence>
<evidence type="ECO:0000256" key="5">
    <source>
        <dbReference type="ARBA" id="ARBA00022837"/>
    </source>
</evidence>
<keyword evidence="5" id="KW-0106">Calcium</keyword>
<dbReference type="Gene3D" id="3.90.400.10">
    <property type="entry name" value="Oligo-1,6-glucosidase, Domain 2"/>
    <property type="match status" value="1"/>
</dbReference>
<evidence type="ECO:0000256" key="3">
    <source>
        <dbReference type="ARBA" id="ARBA00012619"/>
    </source>
</evidence>
<evidence type="ECO:0000313" key="11">
    <source>
        <dbReference type="Proteomes" id="UP001226160"/>
    </source>
</evidence>
<dbReference type="Pfam" id="PF16657">
    <property type="entry name" value="Malt_amylase_C"/>
    <property type="match status" value="1"/>
</dbReference>
<keyword evidence="6 10" id="KW-0413">Isomerase</keyword>
<dbReference type="InterPro" id="IPR012810">
    <property type="entry name" value="TreS/a-amylase_N"/>
</dbReference>
<dbReference type="FunFam" id="3.20.20.80:FF:000055">
    <property type="entry name" value="Trehalose synthase"/>
    <property type="match status" value="1"/>
</dbReference>
<evidence type="ECO:0000259" key="8">
    <source>
        <dbReference type="SMART" id="SM00642"/>
    </source>
</evidence>
<evidence type="ECO:0000313" key="10">
    <source>
        <dbReference type="EMBL" id="MDK4325886.1"/>
    </source>
</evidence>
<protein>
    <recommendedName>
        <fullName evidence="3">maltose alpha-D-glucosyltransferase</fullName>
        <ecNumber evidence="3">5.4.99.16</ecNumber>
    </recommendedName>
    <alternativeName>
        <fullName evidence="7">Maltose alpha-D-glucosyltransferase</fullName>
    </alternativeName>
</protein>
<dbReference type="CDD" id="cd11334">
    <property type="entry name" value="AmyAc_TreS"/>
    <property type="match status" value="1"/>
</dbReference>
<dbReference type="GO" id="GO:0046872">
    <property type="term" value="F:metal ion binding"/>
    <property type="evidence" value="ECO:0007669"/>
    <property type="project" value="UniProtKB-KW"/>
</dbReference>
<dbReference type="GO" id="GO:0005975">
    <property type="term" value="P:carbohydrate metabolic process"/>
    <property type="evidence" value="ECO:0007669"/>
    <property type="project" value="InterPro"/>
</dbReference>
<dbReference type="Proteomes" id="UP001226160">
    <property type="component" value="Unassembled WGS sequence"/>
</dbReference>
<evidence type="ECO:0000256" key="4">
    <source>
        <dbReference type="ARBA" id="ARBA00022723"/>
    </source>
</evidence>
<dbReference type="PANTHER" id="PTHR10357:SF219">
    <property type="entry name" value="MALTOSE ALPHA-D-GLUCOSYLTRANSFERASE"/>
    <property type="match status" value="1"/>
</dbReference>
<sequence>MWYKNAIFYQALVPAFYDGAGRGTGTISGVTAKLDYLQWLGVDCVWLPPFFHSPLRDDGYDVADYRSILPAYGTMADLEELLDQAHKRGMKIITDLALNHTSSDHYWFQQSRTDPTGPYGDYYVWGDDPNRYPEIRVIFTDVETSNWAYDEVRGQYYFHRFYSHQPDLNYDCPAVHDEVYAIIRFWMDKGLDGFRLDAIPYLYERDGVGGESLPETHEFIRSIRALLDAEYPDAIMLAEANQPPEKVVNFFGEGNGDEFHMCFNFPLMPRIYQAAARGEAAPISEIMAEMPALPATAQWGTFLRNHDELTLEMVDDAERKLMYAMYAPDPQMRAHVGISRRLAPLLGGDRNKLELFKALLLAMPGSPFIYYGDEIGMGENLFLPDRDSVRTPMQWSSERNAGFSTAEPEALRRPVIANERFGYQAVNVAAQLQLDNSLLRWFRELIQIRKAHPAFGEGSYHEVAQVATETSAENTTGTPARGNPAILAFTRACGAANGAAGPAVDKQRPIDRQPAEVVLCVFNFADSAQAAHLDLSAFAGCTPVELSGGARFPQCGTTPWTVMLPPHGFYWFSLEA</sequence>
<comment type="similarity">
    <text evidence="2">Belongs to the glycosyl hydrolase 13 family. TreS subfamily.</text>
</comment>
<dbReference type="InterPro" id="IPR006047">
    <property type="entry name" value="GH13_cat_dom"/>
</dbReference>
<dbReference type="InterPro" id="IPR032091">
    <property type="entry name" value="Malt_amylase-like_C"/>
</dbReference>
<organism evidence="10 11">
    <name type="scientific">Corynebacterium propinquum</name>
    <dbReference type="NCBI Taxonomy" id="43769"/>
    <lineage>
        <taxon>Bacteria</taxon>
        <taxon>Bacillati</taxon>
        <taxon>Actinomycetota</taxon>
        <taxon>Actinomycetes</taxon>
        <taxon>Mycobacteriales</taxon>
        <taxon>Corynebacteriaceae</taxon>
        <taxon>Corynebacterium</taxon>
    </lineage>
</organism>
<dbReference type="NCBIfam" id="TIGR02456">
    <property type="entry name" value="treS_nterm"/>
    <property type="match status" value="1"/>
</dbReference>
<dbReference type="SUPFAM" id="SSF51445">
    <property type="entry name" value="(Trans)glycosidases"/>
    <property type="match status" value="1"/>
</dbReference>
<dbReference type="InterPro" id="IPR045857">
    <property type="entry name" value="O16G_dom_2"/>
</dbReference>